<dbReference type="OrthoDB" id="7818056at2"/>
<comment type="caution">
    <text evidence="3">The sequence shown here is derived from an EMBL/GenBank/DDBJ whole genome shotgun (WGS) entry which is preliminary data.</text>
</comment>
<evidence type="ECO:0000313" key="4">
    <source>
        <dbReference type="Proteomes" id="UP000221168"/>
    </source>
</evidence>
<evidence type="ECO:0000256" key="1">
    <source>
        <dbReference type="SAM" id="Phobius"/>
    </source>
</evidence>
<dbReference type="InterPro" id="IPR000620">
    <property type="entry name" value="EamA_dom"/>
</dbReference>
<feature type="transmembrane region" description="Helical" evidence="1">
    <location>
        <begin position="156"/>
        <end position="174"/>
    </location>
</feature>
<feature type="transmembrane region" description="Helical" evidence="1">
    <location>
        <begin position="215"/>
        <end position="235"/>
    </location>
</feature>
<evidence type="ECO:0000259" key="2">
    <source>
        <dbReference type="Pfam" id="PF00892"/>
    </source>
</evidence>
<keyword evidence="1" id="KW-1133">Transmembrane helix</keyword>
<sequence length="294" mass="31386">MPATGASPSSQTTAGIALMCAGVVCLCVNDAIAKTLTAGYSPLQILFLRNLIALPIAAAIAMAMGGRAALKSHRPGAHLLRGLFWLCAATLFFTGLSYLDLAEATTLIFIAPVFVTALSALVLKERVGWRRWSAVLLGFAGVLVVVRPGLSAFQPASLFPLATAFFYAVLMVSARWVDARESVWTLMLYLVGAGALWSALAAPFVWVPLRSEDLWLFAAIAVFGTAGLTLITQAFRFAPAAVVAPFDYTALLWATLLGWLIWDEIPDLATYLGAVIIIASGFVIILRERRSPPG</sequence>
<dbReference type="RefSeq" id="WP_099302950.1">
    <property type="nucleotide sequence ID" value="NZ_PDVP01000001.1"/>
</dbReference>
<dbReference type="AlphaFoldDB" id="A0A2G1QT15"/>
<dbReference type="InterPro" id="IPR037185">
    <property type="entry name" value="EmrE-like"/>
</dbReference>
<name>A0A2G1QT15_9HYPH</name>
<dbReference type="Proteomes" id="UP000221168">
    <property type="component" value="Unassembled WGS sequence"/>
</dbReference>
<feature type="transmembrane region" description="Helical" evidence="1">
    <location>
        <begin position="268"/>
        <end position="286"/>
    </location>
</feature>
<organism evidence="3 4">
    <name type="scientific">Zhengella mangrovi</name>
    <dbReference type="NCBI Taxonomy" id="1982044"/>
    <lineage>
        <taxon>Bacteria</taxon>
        <taxon>Pseudomonadati</taxon>
        <taxon>Pseudomonadota</taxon>
        <taxon>Alphaproteobacteria</taxon>
        <taxon>Hyphomicrobiales</taxon>
        <taxon>Notoacmeibacteraceae</taxon>
        <taxon>Zhengella</taxon>
    </lineage>
</organism>
<dbReference type="Gene3D" id="1.10.3730.20">
    <property type="match status" value="1"/>
</dbReference>
<feature type="domain" description="EamA" evidence="2">
    <location>
        <begin position="158"/>
        <end position="285"/>
    </location>
</feature>
<dbReference type="GO" id="GO:0016020">
    <property type="term" value="C:membrane"/>
    <property type="evidence" value="ECO:0007669"/>
    <property type="project" value="InterPro"/>
</dbReference>
<protein>
    <submittedName>
        <fullName evidence="3">EamA family transporter</fullName>
    </submittedName>
</protein>
<keyword evidence="1" id="KW-0812">Transmembrane</keyword>
<reference evidence="3 4" key="1">
    <citation type="submission" date="2017-10" db="EMBL/GenBank/DDBJ databases">
        <title>Sedimentibacterium mangrovi gen. nov., sp. nov., a novel member of family Phyllobacteriacea isolated from mangrove sediment.</title>
        <authorList>
            <person name="Liao H."/>
            <person name="Tian Y."/>
        </authorList>
    </citation>
    <scope>NUCLEOTIDE SEQUENCE [LARGE SCALE GENOMIC DNA]</scope>
    <source>
        <strain evidence="3 4">X9-2-2</strain>
    </source>
</reference>
<dbReference type="PANTHER" id="PTHR22911">
    <property type="entry name" value="ACYL-MALONYL CONDENSING ENZYME-RELATED"/>
    <property type="match status" value="1"/>
</dbReference>
<feature type="transmembrane region" description="Helical" evidence="1">
    <location>
        <begin position="242"/>
        <end position="262"/>
    </location>
</feature>
<dbReference type="Pfam" id="PF00892">
    <property type="entry name" value="EamA"/>
    <property type="match status" value="2"/>
</dbReference>
<accession>A0A2G1QT15</accession>
<feature type="transmembrane region" description="Helical" evidence="1">
    <location>
        <begin position="105"/>
        <end position="123"/>
    </location>
</feature>
<dbReference type="EMBL" id="PDVP01000001">
    <property type="protein sequence ID" value="PHP68663.1"/>
    <property type="molecule type" value="Genomic_DNA"/>
</dbReference>
<dbReference type="PANTHER" id="PTHR22911:SF103">
    <property type="entry name" value="BLR2811 PROTEIN"/>
    <property type="match status" value="1"/>
</dbReference>
<dbReference type="SUPFAM" id="SSF103481">
    <property type="entry name" value="Multidrug resistance efflux transporter EmrE"/>
    <property type="match status" value="2"/>
</dbReference>
<proteinExistence type="predicted"/>
<feature type="transmembrane region" description="Helical" evidence="1">
    <location>
        <begin position="186"/>
        <end position="209"/>
    </location>
</feature>
<feature type="domain" description="EamA" evidence="2">
    <location>
        <begin position="14"/>
        <end position="146"/>
    </location>
</feature>
<gene>
    <name evidence="3" type="ORF">CSC94_01285</name>
</gene>
<feature type="transmembrane region" description="Helical" evidence="1">
    <location>
        <begin position="12"/>
        <end position="32"/>
    </location>
</feature>
<feature type="transmembrane region" description="Helical" evidence="1">
    <location>
        <begin position="82"/>
        <end position="99"/>
    </location>
</feature>
<keyword evidence="1" id="KW-0472">Membrane</keyword>
<evidence type="ECO:0000313" key="3">
    <source>
        <dbReference type="EMBL" id="PHP68663.1"/>
    </source>
</evidence>
<keyword evidence="4" id="KW-1185">Reference proteome</keyword>
<feature type="transmembrane region" description="Helical" evidence="1">
    <location>
        <begin position="132"/>
        <end position="150"/>
    </location>
</feature>
<feature type="transmembrane region" description="Helical" evidence="1">
    <location>
        <begin position="52"/>
        <end position="70"/>
    </location>
</feature>